<dbReference type="eggNOG" id="KOG2961">
    <property type="taxonomic scope" value="Eukaryota"/>
</dbReference>
<dbReference type="InterPro" id="IPR010021">
    <property type="entry name" value="PGPP1/Gep4"/>
</dbReference>
<dbReference type="NCBIfam" id="TIGR01662">
    <property type="entry name" value="HAD-SF-IIIA"/>
    <property type="match status" value="1"/>
</dbReference>
<proteinExistence type="predicted"/>
<dbReference type="Proteomes" id="UP000001744">
    <property type="component" value="Unassembled WGS sequence"/>
</dbReference>
<dbReference type="HOGENOM" id="CLU_056221_3_2_1"/>
<dbReference type="OrthoDB" id="198652at2759"/>
<name>B6K4Y5_SCHJY</name>
<dbReference type="GO" id="GO:0008962">
    <property type="term" value="F:phosphatidylglycerophosphatase activity"/>
    <property type="evidence" value="ECO:0007669"/>
    <property type="project" value="InterPro"/>
</dbReference>
<dbReference type="NCBIfam" id="TIGR01668">
    <property type="entry name" value="YqeG_hyp_ppase"/>
    <property type="match status" value="1"/>
</dbReference>
<reference evidence="1 3" key="1">
    <citation type="journal article" date="2011" name="Science">
        <title>Comparative functional genomics of the fission yeasts.</title>
        <authorList>
            <person name="Rhind N."/>
            <person name="Chen Z."/>
            <person name="Yassour M."/>
            <person name="Thompson D.A."/>
            <person name="Haas B.J."/>
            <person name="Habib N."/>
            <person name="Wapinski I."/>
            <person name="Roy S."/>
            <person name="Lin M.F."/>
            <person name="Heiman D.I."/>
            <person name="Young S.K."/>
            <person name="Furuya K."/>
            <person name="Guo Y."/>
            <person name="Pidoux A."/>
            <person name="Chen H.M."/>
            <person name="Robbertse B."/>
            <person name="Goldberg J.M."/>
            <person name="Aoki K."/>
            <person name="Bayne E.H."/>
            <person name="Berlin A.M."/>
            <person name="Desjardins C.A."/>
            <person name="Dobbs E."/>
            <person name="Dukaj L."/>
            <person name="Fan L."/>
            <person name="FitzGerald M.G."/>
            <person name="French C."/>
            <person name="Gujja S."/>
            <person name="Hansen K."/>
            <person name="Keifenheim D."/>
            <person name="Levin J.Z."/>
            <person name="Mosher R.A."/>
            <person name="Mueller C.A."/>
            <person name="Pfiffner J."/>
            <person name="Priest M."/>
            <person name="Russ C."/>
            <person name="Smialowska A."/>
            <person name="Swoboda P."/>
            <person name="Sykes S.M."/>
            <person name="Vaughn M."/>
            <person name="Vengrova S."/>
            <person name="Yoder R."/>
            <person name="Zeng Q."/>
            <person name="Allshire R."/>
            <person name="Baulcombe D."/>
            <person name="Birren B.W."/>
            <person name="Brown W."/>
            <person name="Ekwall K."/>
            <person name="Kellis M."/>
            <person name="Leatherwood J."/>
            <person name="Levin H."/>
            <person name="Margalit H."/>
            <person name="Martienssen R."/>
            <person name="Nieduszynski C.A."/>
            <person name="Spatafora J.W."/>
            <person name="Friedman N."/>
            <person name="Dalgaard J.Z."/>
            <person name="Baumann P."/>
            <person name="Niki H."/>
            <person name="Regev A."/>
            <person name="Nusbaum C."/>
        </authorList>
    </citation>
    <scope>NUCLEOTIDE SEQUENCE [LARGE SCALE GENOMIC DNA]</scope>
    <source>
        <strain evidence="3">yFS275 / FY16936</strain>
    </source>
</reference>
<dbReference type="EMBL" id="KE651167">
    <property type="protein sequence ID" value="EEB08542.2"/>
    <property type="molecule type" value="Genomic_DNA"/>
</dbReference>
<dbReference type="RefSeq" id="XP_002174835.2">
    <property type="nucleotide sequence ID" value="XM_002174799.2"/>
</dbReference>
<dbReference type="SUPFAM" id="SSF56784">
    <property type="entry name" value="HAD-like"/>
    <property type="match status" value="1"/>
</dbReference>
<dbReference type="InterPro" id="IPR036412">
    <property type="entry name" value="HAD-like_sf"/>
</dbReference>
<dbReference type="InterPro" id="IPR027706">
    <property type="entry name" value="PGP_Pase"/>
</dbReference>
<protein>
    <submittedName>
        <fullName evidence="1">Uncharacterized protein</fullName>
    </submittedName>
</protein>
<dbReference type="OMA" id="WHEYTAK"/>
<dbReference type="InterPro" id="IPR006549">
    <property type="entry name" value="HAD-SF_hydro_IIIA"/>
</dbReference>
<keyword evidence="3" id="KW-1185">Reference proteome</keyword>
<accession>B6K4Y5</accession>
<dbReference type="VEuPathDB" id="FungiDB:SJAG_03700"/>
<dbReference type="AlphaFoldDB" id="B6K4Y5"/>
<dbReference type="Gene3D" id="3.40.50.1000">
    <property type="entry name" value="HAD superfamily/HAD-like"/>
    <property type="match status" value="1"/>
</dbReference>
<gene>
    <name evidence="2" type="primary">gep4</name>
    <name evidence="1" type="ORF">SJAG_03700</name>
</gene>
<dbReference type="STRING" id="402676.B6K4Y5"/>
<dbReference type="InterPro" id="IPR023214">
    <property type="entry name" value="HAD_sf"/>
</dbReference>
<dbReference type="GeneID" id="7052216"/>
<organism evidence="1 3">
    <name type="scientific">Schizosaccharomyces japonicus (strain yFS275 / FY16936)</name>
    <name type="common">Fission yeast</name>
    <dbReference type="NCBI Taxonomy" id="402676"/>
    <lineage>
        <taxon>Eukaryota</taxon>
        <taxon>Fungi</taxon>
        <taxon>Dikarya</taxon>
        <taxon>Ascomycota</taxon>
        <taxon>Taphrinomycotina</taxon>
        <taxon>Schizosaccharomycetes</taxon>
        <taxon>Schizosaccharomycetales</taxon>
        <taxon>Schizosaccharomycetaceae</taxon>
        <taxon>Schizosaccharomyces</taxon>
    </lineage>
</organism>
<sequence>MPINIPAITSTFSCIRNPSTLVPDAIYESFATISKDLSRVLSDKYKQQINIKAIVLDKDNCISISKQLDIYHKNLSKLNELKAQYGDRNVVVFSNSIGSQLEDKTGIDAREFERRNKIPVIRHTQQKPGGYREALTTLLEQTDARHPKELAIIGDRLLTDIKFANNMGAWGIWLSHGITRKYQWGNMFDRWIYRTFLKNRKPLAAVEKSV</sequence>
<dbReference type="Pfam" id="PF09419">
    <property type="entry name" value="PGP_phosphatase"/>
    <property type="match status" value="1"/>
</dbReference>
<evidence type="ECO:0000313" key="1">
    <source>
        <dbReference type="EMBL" id="EEB08542.2"/>
    </source>
</evidence>
<dbReference type="JaponicusDB" id="SJAG_03700">
    <property type="gene designation" value="gep4"/>
</dbReference>
<evidence type="ECO:0000313" key="2">
    <source>
        <dbReference type="JaponicusDB" id="SJAG_03700"/>
    </source>
</evidence>
<evidence type="ECO:0000313" key="3">
    <source>
        <dbReference type="Proteomes" id="UP000001744"/>
    </source>
</evidence>